<organism evidence="2 3">
    <name type="scientific">Xanthobacter dioxanivorans</name>
    <dbReference type="NCBI Taxonomy" id="2528964"/>
    <lineage>
        <taxon>Bacteria</taxon>
        <taxon>Pseudomonadati</taxon>
        <taxon>Pseudomonadota</taxon>
        <taxon>Alphaproteobacteria</taxon>
        <taxon>Hyphomicrobiales</taxon>
        <taxon>Xanthobacteraceae</taxon>
        <taxon>Xanthobacter</taxon>
    </lineage>
</organism>
<dbReference type="InterPro" id="IPR036390">
    <property type="entry name" value="WH_DNA-bd_sf"/>
</dbReference>
<keyword evidence="3" id="KW-1185">Reference proteome</keyword>
<dbReference type="Pfam" id="PF12802">
    <property type="entry name" value="MarR_2"/>
    <property type="match status" value="1"/>
</dbReference>
<dbReference type="PANTHER" id="PTHR33164">
    <property type="entry name" value="TRANSCRIPTIONAL REGULATOR, MARR FAMILY"/>
    <property type="match status" value="1"/>
</dbReference>
<gene>
    <name evidence="2" type="ORF">EZH22_00675</name>
</gene>
<protein>
    <submittedName>
        <fullName evidence="2">Winged helix-turn-helix transcriptional regulator</fullName>
    </submittedName>
</protein>
<dbReference type="Proteomes" id="UP000596427">
    <property type="component" value="Chromosome"/>
</dbReference>
<name>A0A974PNS7_9HYPH</name>
<dbReference type="AlphaFoldDB" id="A0A974PNS7"/>
<proteinExistence type="predicted"/>
<dbReference type="KEGG" id="xdi:EZH22_00675"/>
<dbReference type="SMART" id="SM00347">
    <property type="entry name" value="HTH_MARR"/>
    <property type="match status" value="1"/>
</dbReference>
<dbReference type="PANTHER" id="PTHR33164:SF57">
    <property type="entry name" value="MARR-FAMILY TRANSCRIPTIONAL REGULATOR"/>
    <property type="match status" value="1"/>
</dbReference>
<evidence type="ECO:0000313" key="2">
    <source>
        <dbReference type="EMBL" id="QRG07007.1"/>
    </source>
</evidence>
<sequence length="161" mass="17779">MRTLDLEVFLPYRLNRVATAVSEQLREVYGRKFGLTIPEWRVLATLAQFPRSTAKAAGRHARLHKTKVSRAVQALEERRWLARSENPDDRREEFLALTATGLQAYGAIVPDMTAFEARLLASLGPDGTRAVLHALDRLEDVLELGGGRPGPAPAGGPEQEP</sequence>
<dbReference type="RefSeq" id="WP_203193916.1">
    <property type="nucleotide sequence ID" value="NZ_CP063362.1"/>
</dbReference>
<dbReference type="Gene3D" id="1.10.10.10">
    <property type="entry name" value="Winged helix-like DNA-binding domain superfamily/Winged helix DNA-binding domain"/>
    <property type="match status" value="1"/>
</dbReference>
<dbReference type="EMBL" id="CP063362">
    <property type="protein sequence ID" value="QRG07007.1"/>
    <property type="molecule type" value="Genomic_DNA"/>
</dbReference>
<dbReference type="InterPro" id="IPR000835">
    <property type="entry name" value="HTH_MarR-typ"/>
</dbReference>
<evidence type="ECO:0000259" key="1">
    <source>
        <dbReference type="PROSITE" id="PS50995"/>
    </source>
</evidence>
<dbReference type="InterPro" id="IPR039422">
    <property type="entry name" value="MarR/SlyA-like"/>
</dbReference>
<dbReference type="InterPro" id="IPR036388">
    <property type="entry name" value="WH-like_DNA-bd_sf"/>
</dbReference>
<evidence type="ECO:0000313" key="3">
    <source>
        <dbReference type="Proteomes" id="UP000596427"/>
    </source>
</evidence>
<accession>A0A974PNS7</accession>
<dbReference type="SUPFAM" id="SSF46785">
    <property type="entry name" value="Winged helix' DNA-binding domain"/>
    <property type="match status" value="1"/>
</dbReference>
<reference evidence="2 3" key="1">
    <citation type="submission" date="2020-10" db="EMBL/GenBank/DDBJ databases">
        <title>Degradation of 1,4-Dioxane by Xanthobacter sp. YN2, via a Novel Group-2 Soluble Di-Iron Monooxygenase.</title>
        <authorList>
            <person name="Ma F."/>
            <person name="Wang Y."/>
            <person name="Yang J."/>
            <person name="Guo H."/>
            <person name="Su D."/>
            <person name="Yu L."/>
        </authorList>
    </citation>
    <scope>NUCLEOTIDE SEQUENCE [LARGE SCALE GENOMIC DNA]</scope>
    <source>
        <strain evidence="2 3">YN2</strain>
    </source>
</reference>
<dbReference type="GO" id="GO:0003700">
    <property type="term" value="F:DNA-binding transcription factor activity"/>
    <property type="evidence" value="ECO:0007669"/>
    <property type="project" value="InterPro"/>
</dbReference>
<dbReference type="PROSITE" id="PS50995">
    <property type="entry name" value="HTH_MARR_2"/>
    <property type="match status" value="1"/>
</dbReference>
<dbReference type="GO" id="GO:0006950">
    <property type="term" value="P:response to stress"/>
    <property type="evidence" value="ECO:0007669"/>
    <property type="project" value="TreeGrafter"/>
</dbReference>
<feature type="domain" description="HTH marR-type" evidence="1">
    <location>
        <begin position="7"/>
        <end position="140"/>
    </location>
</feature>